<dbReference type="Proteomes" id="UP001215280">
    <property type="component" value="Unassembled WGS sequence"/>
</dbReference>
<dbReference type="PANTHER" id="PTHR24045:SF0">
    <property type="entry name" value="N-ACETYLGLUCOSAMINE-1-PHOSPHOTRANSFERASE SUBUNITS ALPHA_BETA"/>
    <property type="match status" value="1"/>
</dbReference>
<proteinExistence type="predicted"/>
<dbReference type="InterPro" id="IPR047141">
    <property type="entry name" value="Stealth"/>
</dbReference>
<keyword evidence="1" id="KW-0808">Transferase</keyword>
<dbReference type="AlphaFoldDB" id="A0AAD7K720"/>
<gene>
    <name evidence="5" type="ORF">DFH07DRAFT_730162</name>
</gene>
<dbReference type="GO" id="GO:0003976">
    <property type="term" value="F:UDP-N-acetylglucosamine-lysosomal-enzyme N-acetylglucosaminephosphotransferase activity"/>
    <property type="evidence" value="ECO:0007669"/>
    <property type="project" value="TreeGrafter"/>
</dbReference>
<dbReference type="EMBL" id="JARJLG010000007">
    <property type="protein sequence ID" value="KAJ7779505.1"/>
    <property type="molecule type" value="Genomic_DNA"/>
</dbReference>
<reference evidence="5" key="1">
    <citation type="submission" date="2023-03" db="EMBL/GenBank/DDBJ databases">
        <title>Massive genome expansion in bonnet fungi (Mycena s.s.) driven by repeated elements and novel gene families across ecological guilds.</title>
        <authorList>
            <consortium name="Lawrence Berkeley National Laboratory"/>
            <person name="Harder C.B."/>
            <person name="Miyauchi S."/>
            <person name="Viragh M."/>
            <person name="Kuo A."/>
            <person name="Thoen E."/>
            <person name="Andreopoulos B."/>
            <person name="Lu D."/>
            <person name="Skrede I."/>
            <person name="Drula E."/>
            <person name="Henrissat B."/>
            <person name="Morin E."/>
            <person name="Kohler A."/>
            <person name="Barry K."/>
            <person name="LaButti K."/>
            <person name="Morin E."/>
            <person name="Salamov A."/>
            <person name="Lipzen A."/>
            <person name="Mereny Z."/>
            <person name="Hegedus B."/>
            <person name="Baldrian P."/>
            <person name="Stursova M."/>
            <person name="Weitz H."/>
            <person name="Taylor A."/>
            <person name="Grigoriev I.V."/>
            <person name="Nagy L.G."/>
            <person name="Martin F."/>
            <person name="Kauserud H."/>
        </authorList>
    </citation>
    <scope>NUCLEOTIDE SEQUENCE</scope>
    <source>
        <strain evidence="5">CBHHK188m</strain>
    </source>
</reference>
<evidence type="ECO:0000256" key="2">
    <source>
        <dbReference type="SAM" id="MobiDB-lite"/>
    </source>
</evidence>
<dbReference type="InterPro" id="IPR031357">
    <property type="entry name" value="Stealth_CR3"/>
</dbReference>
<dbReference type="Pfam" id="PF17102">
    <property type="entry name" value="Stealth_CR3"/>
    <property type="match status" value="1"/>
</dbReference>
<keyword evidence="6" id="KW-1185">Reference proteome</keyword>
<dbReference type="Pfam" id="PF17101">
    <property type="entry name" value="Stealth_CR1"/>
    <property type="match status" value="1"/>
</dbReference>
<evidence type="ECO:0000256" key="1">
    <source>
        <dbReference type="ARBA" id="ARBA00022679"/>
    </source>
</evidence>
<evidence type="ECO:0000259" key="3">
    <source>
        <dbReference type="Pfam" id="PF17101"/>
    </source>
</evidence>
<protein>
    <recommendedName>
        <fullName evidence="7">Stealth protein CR3 conserved region 3 domain-containing protein</fullName>
    </recommendedName>
</protein>
<evidence type="ECO:0000313" key="5">
    <source>
        <dbReference type="EMBL" id="KAJ7779505.1"/>
    </source>
</evidence>
<evidence type="ECO:0000313" key="6">
    <source>
        <dbReference type="Proteomes" id="UP001215280"/>
    </source>
</evidence>
<organism evidence="5 6">
    <name type="scientific">Mycena maculata</name>
    <dbReference type="NCBI Taxonomy" id="230809"/>
    <lineage>
        <taxon>Eukaryota</taxon>
        <taxon>Fungi</taxon>
        <taxon>Dikarya</taxon>
        <taxon>Basidiomycota</taxon>
        <taxon>Agaricomycotina</taxon>
        <taxon>Agaricomycetes</taxon>
        <taxon>Agaricomycetidae</taxon>
        <taxon>Agaricales</taxon>
        <taxon>Marasmiineae</taxon>
        <taxon>Mycenaceae</taxon>
        <taxon>Mycena</taxon>
    </lineage>
</organism>
<accession>A0AAD7K720</accession>
<evidence type="ECO:0000259" key="4">
    <source>
        <dbReference type="Pfam" id="PF17102"/>
    </source>
</evidence>
<name>A0AAD7K720_9AGAR</name>
<dbReference type="GO" id="GO:0005794">
    <property type="term" value="C:Golgi apparatus"/>
    <property type="evidence" value="ECO:0007669"/>
    <property type="project" value="TreeGrafter"/>
</dbReference>
<comment type="caution">
    <text evidence="5">The sequence shown here is derived from an EMBL/GenBank/DDBJ whole genome shotgun (WGS) entry which is preliminary data.</text>
</comment>
<dbReference type="InterPro" id="IPR031358">
    <property type="entry name" value="Stealth_CR1"/>
</dbReference>
<dbReference type="GO" id="GO:0046835">
    <property type="term" value="P:carbohydrate phosphorylation"/>
    <property type="evidence" value="ECO:0007669"/>
    <property type="project" value="TreeGrafter"/>
</dbReference>
<feature type="region of interest" description="Disordered" evidence="2">
    <location>
        <begin position="401"/>
        <end position="425"/>
    </location>
</feature>
<evidence type="ECO:0008006" key="7">
    <source>
        <dbReference type="Google" id="ProtNLM"/>
    </source>
</evidence>
<sequence>MALSLPVAKLVGSSVYHPFVPPRPADYLVNQTVRPITAHSSIPDECLDIWVSTGRWEEPCAAGMVQDAMIDLVYVWVNGSDPLHQESRTALSRAMQHTPADARFREHDELRYSLRAARDATAGWDTVWHIITADVLHPNATTHANDQLRLGLVPQWLDIQCALDGPNGQPPILLHHDTQVFRLTGRPGTTLSSADAADWLGKVIPSFNSHAIESQLAQLDPNIVADNIVALNDDQFLMMPLPPSAFHSTLYGPVFRMQSGFRVGGDASGDADGGGEWRSLGWSSYLMSQRFGLRKRPYMQHNPRALSLPLMHEMSLAFGSYFAATPLSQFRGSHKAPGELEVNTIFMATHFVIERHREALLWSWIVGKWGGQRGVLDRELKRGMWRELGGHEGDALQLRRPKRSSMDDIESNMRTAGVRSPRSSDPKVVGNTRYYWVSMDGFSSSFADLAASTGIKRSECLGDEPELAWDMFRRVTKDNIACGDNIIAALIHASPNGLAVFLPPPSTQPLPNTGPITLPLEMPAAAPPLSRNPRAFAVRLLMRYAYVIGDSTMNFIGPTSAAQTRNLLKAADRRKGVTLMCINDDFKDGQVEAADKVLRDWFERRWPNQLECEV</sequence>
<dbReference type="PANTHER" id="PTHR24045">
    <property type="match status" value="1"/>
</dbReference>
<feature type="domain" description="Stealth protein CR3 conserved region 3" evidence="4">
    <location>
        <begin position="300"/>
        <end position="354"/>
    </location>
</feature>
<feature type="domain" description="Stealth protein CR1 conserved region 1" evidence="3">
    <location>
        <begin position="70"/>
        <end position="94"/>
    </location>
</feature>